<dbReference type="HOGENOM" id="CLU_2015671_0_0_1"/>
<protein>
    <submittedName>
        <fullName evidence="1">Predicted protein</fullName>
    </submittedName>
</protein>
<dbReference type="KEGG" id="lbc:LACBIDRAFT_300127"/>
<dbReference type="Proteomes" id="UP000001194">
    <property type="component" value="Unassembled WGS sequence"/>
</dbReference>
<gene>
    <name evidence="1" type="ORF">LACBIDRAFT_300127</name>
</gene>
<dbReference type="OrthoDB" id="2689792at2759"/>
<evidence type="ECO:0000313" key="1">
    <source>
        <dbReference type="EMBL" id="EDR06570.1"/>
    </source>
</evidence>
<keyword evidence="2" id="KW-1185">Reference proteome</keyword>
<dbReference type="AlphaFoldDB" id="B0DG30"/>
<name>B0DG30_LACBS</name>
<dbReference type="InParanoid" id="B0DG30"/>
<evidence type="ECO:0000313" key="2">
    <source>
        <dbReference type="Proteomes" id="UP000001194"/>
    </source>
</evidence>
<dbReference type="STRING" id="486041.B0DG30"/>
<reference evidence="1 2" key="1">
    <citation type="journal article" date="2008" name="Nature">
        <title>The genome of Laccaria bicolor provides insights into mycorrhizal symbiosis.</title>
        <authorList>
            <person name="Martin F."/>
            <person name="Aerts A."/>
            <person name="Ahren D."/>
            <person name="Brun A."/>
            <person name="Danchin E.G.J."/>
            <person name="Duchaussoy F."/>
            <person name="Gibon J."/>
            <person name="Kohler A."/>
            <person name="Lindquist E."/>
            <person name="Pereda V."/>
            <person name="Salamov A."/>
            <person name="Shapiro H.J."/>
            <person name="Wuyts J."/>
            <person name="Blaudez D."/>
            <person name="Buee M."/>
            <person name="Brokstein P."/>
            <person name="Canbaeck B."/>
            <person name="Cohen D."/>
            <person name="Courty P.E."/>
            <person name="Coutinho P.M."/>
            <person name="Delaruelle C."/>
            <person name="Detter J.C."/>
            <person name="Deveau A."/>
            <person name="DiFazio S."/>
            <person name="Duplessis S."/>
            <person name="Fraissinet-Tachet L."/>
            <person name="Lucic E."/>
            <person name="Frey-Klett P."/>
            <person name="Fourrey C."/>
            <person name="Feussner I."/>
            <person name="Gay G."/>
            <person name="Grimwood J."/>
            <person name="Hoegger P.J."/>
            <person name="Jain P."/>
            <person name="Kilaru S."/>
            <person name="Labbe J."/>
            <person name="Lin Y.C."/>
            <person name="Legue V."/>
            <person name="Le Tacon F."/>
            <person name="Marmeisse R."/>
            <person name="Melayah D."/>
            <person name="Montanini B."/>
            <person name="Muratet M."/>
            <person name="Nehls U."/>
            <person name="Niculita-Hirzel H."/>
            <person name="Oudot-Le Secq M.P."/>
            <person name="Peter M."/>
            <person name="Quesneville H."/>
            <person name="Rajashekar B."/>
            <person name="Reich M."/>
            <person name="Rouhier N."/>
            <person name="Schmutz J."/>
            <person name="Yin T."/>
            <person name="Chalot M."/>
            <person name="Henrissat B."/>
            <person name="Kuees U."/>
            <person name="Lucas S."/>
            <person name="Van de Peer Y."/>
            <person name="Podila G.K."/>
            <person name="Polle A."/>
            <person name="Pukkila P.J."/>
            <person name="Richardson P.M."/>
            <person name="Rouze P."/>
            <person name="Sanders I.R."/>
            <person name="Stajich J.E."/>
            <person name="Tunlid A."/>
            <person name="Tuskan G."/>
            <person name="Grigoriev I.V."/>
        </authorList>
    </citation>
    <scope>NUCLEOTIDE SEQUENCE [LARGE SCALE GENOMIC DNA]</scope>
    <source>
        <strain evidence="2">S238N-H82 / ATCC MYA-4686</strain>
    </source>
</reference>
<sequence>MEPHSGSHVPVLRMEIRRLETSNQQWRSWRRKRSQDTLNDQSIFAFTLSEDSTYHILFPHIVNVSLEDKVDKDQSVTVASSSGLSDKDIEKMLVEDDKACRALIEEGNKAEPVLRMAIRRLGA</sequence>
<dbReference type="EMBL" id="DS547108">
    <property type="protein sequence ID" value="EDR06570.1"/>
    <property type="molecule type" value="Genomic_DNA"/>
</dbReference>
<proteinExistence type="predicted"/>
<accession>B0DG30</accession>
<dbReference type="RefSeq" id="XP_001882942.1">
    <property type="nucleotide sequence ID" value="XM_001882907.1"/>
</dbReference>
<dbReference type="GeneID" id="6078601"/>
<organism evidence="2">
    <name type="scientific">Laccaria bicolor (strain S238N-H82 / ATCC MYA-4686)</name>
    <name type="common">Bicoloured deceiver</name>
    <name type="synonym">Laccaria laccata var. bicolor</name>
    <dbReference type="NCBI Taxonomy" id="486041"/>
    <lineage>
        <taxon>Eukaryota</taxon>
        <taxon>Fungi</taxon>
        <taxon>Dikarya</taxon>
        <taxon>Basidiomycota</taxon>
        <taxon>Agaricomycotina</taxon>
        <taxon>Agaricomycetes</taxon>
        <taxon>Agaricomycetidae</taxon>
        <taxon>Agaricales</taxon>
        <taxon>Agaricineae</taxon>
        <taxon>Hydnangiaceae</taxon>
        <taxon>Laccaria</taxon>
    </lineage>
</organism>